<accession>A0A3N4IT31</accession>
<protein>
    <submittedName>
        <fullName evidence="1">Uncharacterized protein</fullName>
    </submittedName>
</protein>
<organism evidence="1 2">
    <name type="scientific">Choiromyces venosus 120613-1</name>
    <dbReference type="NCBI Taxonomy" id="1336337"/>
    <lineage>
        <taxon>Eukaryota</taxon>
        <taxon>Fungi</taxon>
        <taxon>Dikarya</taxon>
        <taxon>Ascomycota</taxon>
        <taxon>Pezizomycotina</taxon>
        <taxon>Pezizomycetes</taxon>
        <taxon>Pezizales</taxon>
        <taxon>Tuberaceae</taxon>
        <taxon>Choiromyces</taxon>
    </lineage>
</organism>
<gene>
    <name evidence="1" type="ORF">L873DRAFT_1918471</name>
</gene>
<proteinExistence type="predicted"/>
<evidence type="ECO:0000313" key="2">
    <source>
        <dbReference type="Proteomes" id="UP000276215"/>
    </source>
</evidence>
<name>A0A3N4IT31_9PEZI</name>
<keyword evidence="2" id="KW-1185">Reference proteome</keyword>
<dbReference type="Proteomes" id="UP000276215">
    <property type="component" value="Unassembled WGS sequence"/>
</dbReference>
<reference evidence="1 2" key="1">
    <citation type="journal article" date="2018" name="Nat. Ecol. Evol.">
        <title>Pezizomycetes genomes reveal the molecular basis of ectomycorrhizal truffle lifestyle.</title>
        <authorList>
            <person name="Murat C."/>
            <person name="Payen T."/>
            <person name="Noel B."/>
            <person name="Kuo A."/>
            <person name="Morin E."/>
            <person name="Chen J."/>
            <person name="Kohler A."/>
            <person name="Krizsan K."/>
            <person name="Balestrini R."/>
            <person name="Da Silva C."/>
            <person name="Montanini B."/>
            <person name="Hainaut M."/>
            <person name="Levati E."/>
            <person name="Barry K.W."/>
            <person name="Belfiori B."/>
            <person name="Cichocki N."/>
            <person name="Clum A."/>
            <person name="Dockter R.B."/>
            <person name="Fauchery L."/>
            <person name="Guy J."/>
            <person name="Iotti M."/>
            <person name="Le Tacon F."/>
            <person name="Lindquist E.A."/>
            <person name="Lipzen A."/>
            <person name="Malagnac F."/>
            <person name="Mello A."/>
            <person name="Molinier V."/>
            <person name="Miyauchi S."/>
            <person name="Poulain J."/>
            <person name="Riccioni C."/>
            <person name="Rubini A."/>
            <person name="Sitrit Y."/>
            <person name="Splivallo R."/>
            <person name="Traeger S."/>
            <person name="Wang M."/>
            <person name="Zifcakova L."/>
            <person name="Wipf D."/>
            <person name="Zambonelli A."/>
            <person name="Paolocci F."/>
            <person name="Nowrousian M."/>
            <person name="Ottonello S."/>
            <person name="Baldrian P."/>
            <person name="Spatafora J.W."/>
            <person name="Henrissat B."/>
            <person name="Nagy L.G."/>
            <person name="Aury J.M."/>
            <person name="Wincker P."/>
            <person name="Grigoriev I.V."/>
            <person name="Bonfante P."/>
            <person name="Martin F.M."/>
        </authorList>
    </citation>
    <scope>NUCLEOTIDE SEQUENCE [LARGE SCALE GENOMIC DNA]</scope>
    <source>
        <strain evidence="1 2">120613-1</strain>
    </source>
</reference>
<dbReference type="EMBL" id="ML120878">
    <property type="protein sequence ID" value="RPA88517.1"/>
    <property type="molecule type" value="Genomic_DNA"/>
</dbReference>
<evidence type="ECO:0000313" key="1">
    <source>
        <dbReference type="EMBL" id="RPA88517.1"/>
    </source>
</evidence>
<sequence length="219" mass="25876">MKMKMTRMELSSLILLKSNELETEIISSLMNFIEVNLFEISIIIKNTPKYERCYALTPYERCYALTVVNTLEQYMSDNKYNSIIERLNYKDEELERLEGIKFIVDDLQYIKFTLQDINTHKGYVASTNIFDSTEYPIISDVANALLKFKDFVYLNNYEQAKVYKWIVNILLINYYTICNKLLKILENLLENLLENNGFLDRIQVLELNDLISRLGILKL</sequence>
<dbReference type="AlphaFoldDB" id="A0A3N4IT31"/>